<dbReference type="EMBL" id="CP016896">
    <property type="protein sequence ID" value="APV35315.1"/>
    <property type="molecule type" value="Genomic_DNA"/>
</dbReference>
<proteinExistence type="predicted"/>
<gene>
    <name evidence="1" type="ORF">BEN76_04500</name>
</gene>
<evidence type="ECO:0000313" key="2">
    <source>
        <dbReference type="Proteomes" id="UP000185674"/>
    </source>
</evidence>
<reference evidence="1 2" key="1">
    <citation type="submission" date="2016-08" db="EMBL/GenBank/DDBJ databases">
        <title>Complete genome sequence of Acinetobacter baylyi strain GFJ2.</title>
        <authorList>
            <person name="Tabata M."/>
            <person name="Kuboki S."/>
            <person name="Gibu N."/>
            <person name="Kinouchi Y."/>
            <person name="Vangnai A."/>
            <person name="Kasai D."/>
            <person name="Fukuda M."/>
        </authorList>
    </citation>
    <scope>NUCLEOTIDE SEQUENCE [LARGE SCALE GENOMIC DNA]</scope>
    <source>
        <strain evidence="1 2">GFJ2</strain>
    </source>
</reference>
<protein>
    <submittedName>
        <fullName evidence="1">Uncharacterized protein</fullName>
    </submittedName>
</protein>
<dbReference type="eggNOG" id="ENOG5031REY">
    <property type="taxonomic scope" value="Bacteria"/>
</dbReference>
<organism evidence="1 2">
    <name type="scientific">Acinetobacter soli</name>
    <dbReference type="NCBI Taxonomy" id="487316"/>
    <lineage>
        <taxon>Bacteria</taxon>
        <taxon>Pseudomonadati</taxon>
        <taxon>Pseudomonadota</taxon>
        <taxon>Gammaproteobacteria</taxon>
        <taxon>Moraxellales</taxon>
        <taxon>Moraxellaceae</taxon>
        <taxon>Acinetobacter</taxon>
    </lineage>
</organism>
<evidence type="ECO:0000313" key="1">
    <source>
        <dbReference type="EMBL" id="APV35315.1"/>
    </source>
</evidence>
<sequence length="108" mass="12364">MTYQLILQPDASVNIDCPICKHPVIDWSQEQYVQPCEHTLFVAMDLGFEFVSDRFEAQMQQPVDELHEDPDMNIFHAITSTTYPVQVIVKADLGVQSLSRYVGFSDQL</sequence>
<dbReference type="Proteomes" id="UP000185674">
    <property type="component" value="Chromosome"/>
</dbReference>
<dbReference type="KEGG" id="asol:BEN76_04500"/>
<name>A0A1P8EGJ2_9GAMM</name>
<dbReference type="STRING" id="487316.BEN76_04500"/>
<dbReference type="AlphaFoldDB" id="A0A1P8EGJ2"/>
<dbReference type="RefSeq" id="WP_004937939.1">
    <property type="nucleotide sequence ID" value="NZ_BBNM01000016.1"/>
</dbReference>
<accession>A0A1P8EGJ2</accession>